<feature type="compositionally biased region" description="Basic and acidic residues" evidence="6">
    <location>
        <begin position="263"/>
        <end position="276"/>
    </location>
</feature>
<evidence type="ECO:0000313" key="7">
    <source>
        <dbReference type="EMBL" id="EFY93561.1"/>
    </source>
</evidence>
<evidence type="ECO:0000256" key="4">
    <source>
        <dbReference type="ARBA" id="ARBA00013566"/>
    </source>
</evidence>
<dbReference type="Pfam" id="PF06413">
    <property type="entry name" value="Neugrin"/>
    <property type="match status" value="1"/>
</dbReference>
<keyword evidence="8" id="KW-1185">Reference proteome</keyword>
<dbReference type="HOGENOM" id="CLU_047598_0_1_1"/>
<dbReference type="OrthoDB" id="5578174at2759"/>
<evidence type="ECO:0000313" key="8">
    <source>
        <dbReference type="Proteomes" id="UP000002499"/>
    </source>
</evidence>
<feature type="region of interest" description="Disordered" evidence="6">
    <location>
        <begin position="66"/>
        <end position="171"/>
    </location>
</feature>
<dbReference type="KEGG" id="maw:19244363"/>
<feature type="compositionally biased region" description="Basic and acidic residues" evidence="6">
    <location>
        <begin position="89"/>
        <end position="103"/>
    </location>
</feature>
<dbReference type="AlphaFoldDB" id="E9DRX9"/>
<dbReference type="eggNOG" id="ENOG502S7IA">
    <property type="taxonomic scope" value="Eukaryota"/>
</dbReference>
<dbReference type="InterPro" id="IPR010487">
    <property type="entry name" value="NGRN/Rrg9"/>
</dbReference>
<feature type="region of interest" description="Disordered" evidence="6">
    <location>
        <begin position="263"/>
        <end position="311"/>
    </location>
</feature>
<dbReference type="PANTHER" id="PTHR13475:SF3">
    <property type="entry name" value="NEUGRIN"/>
    <property type="match status" value="1"/>
</dbReference>
<dbReference type="PANTHER" id="PTHR13475">
    <property type="entry name" value="NEUGRIN"/>
    <property type="match status" value="1"/>
</dbReference>
<evidence type="ECO:0000256" key="6">
    <source>
        <dbReference type="SAM" id="MobiDB-lite"/>
    </source>
</evidence>
<evidence type="ECO:0000256" key="1">
    <source>
        <dbReference type="ARBA" id="ARBA00003548"/>
    </source>
</evidence>
<dbReference type="STRING" id="655827.E9DRX9"/>
<evidence type="ECO:0000256" key="3">
    <source>
        <dbReference type="ARBA" id="ARBA00010895"/>
    </source>
</evidence>
<evidence type="ECO:0000256" key="2">
    <source>
        <dbReference type="ARBA" id="ARBA00004173"/>
    </source>
</evidence>
<accession>E9DRX9</accession>
<organism evidence="8">
    <name type="scientific">Metarhizium acridum (strain CQMa 102)</name>
    <dbReference type="NCBI Taxonomy" id="655827"/>
    <lineage>
        <taxon>Eukaryota</taxon>
        <taxon>Fungi</taxon>
        <taxon>Dikarya</taxon>
        <taxon>Ascomycota</taxon>
        <taxon>Pezizomycotina</taxon>
        <taxon>Sordariomycetes</taxon>
        <taxon>Hypocreomycetidae</taxon>
        <taxon>Hypocreales</taxon>
        <taxon>Clavicipitaceae</taxon>
        <taxon>Metarhizium</taxon>
    </lineage>
</organism>
<comment type="function">
    <text evidence="1">Required for respiratory activity and maintenance and expression of the mitochondrial genome.</text>
</comment>
<feature type="compositionally biased region" description="Polar residues" evidence="6">
    <location>
        <begin position="140"/>
        <end position="156"/>
    </location>
</feature>
<proteinExistence type="inferred from homology"/>
<reference evidence="7 8" key="1">
    <citation type="journal article" date="2011" name="PLoS Genet.">
        <title>Genome sequencing and comparative transcriptomics of the model entomopathogenic fungi Metarhizium anisopliae and M. acridum.</title>
        <authorList>
            <person name="Gao Q."/>
            <person name="Jin K."/>
            <person name="Ying S.H."/>
            <person name="Zhang Y."/>
            <person name="Xiao G."/>
            <person name="Shang Y."/>
            <person name="Duan Z."/>
            <person name="Hu X."/>
            <person name="Xie X.Q."/>
            <person name="Zhou G."/>
            <person name="Peng G."/>
            <person name="Luo Z."/>
            <person name="Huang W."/>
            <person name="Wang B."/>
            <person name="Fang W."/>
            <person name="Wang S."/>
            <person name="Zhong Y."/>
            <person name="Ma L.J."/>
            <person name="St Leger R.J."/>
            <person name="Zhao G.P."/>
            <person name="Pei Y."/>
            <person name="Feng M.G."/>
            <person name="Xia Y."/>
            <person name="Wang C."/>
        </authorList>
    </citation>
    <scope>NUCLEOTIDE SEQUENCE [LARGE SCALE GENOMIC DNA]</scope>
    <source>
        <strain evidence="7 8">CQMa 102</strain>
    </source>
</reference>
<protein>
    <recommendedName>
        <fullName evidence="4">Required for respiratory growth protein 9, mitochondrial</fullName>
    </recommendedName>
</protein>
<dbReference type="OMA" id="WRMEGIA"/>
<dbReference type="Proteomes" id="UP000002499">
    <property type="component" value="Unassembled WGS sequence"/>
</dbReference>
<dbReference type="GeneID" id="19244363"/>
<keyword evidence="5" id="KW-0809">Transit peptide</keyword>
<comment type="similarity">
    <text evidence="3">Belongs to the RRG9 family.</text>
</comment>
<dbReference type="GO" id="GO:0005634">
    <property type="term" value="C:nucleus"/>
    <property type="evidence" value="ECO:0007669"/>
    <property type="project" value="TreeGrafter"/>
</dbReference>
<evidence type="ECO:0000256" key="5">
    <source>
        <dbReference type="ARBA" id="ARBA00022946"/>
    </source>
</evidence>
<dbReference type="EMBL" id="GL698470">
    <property type="protein sequence ID" value="EFY93561.1"/>
    <property type="molecule type" value="Genomic_DNA"/>
</dbReference>
<gene>
    <name evidence="7" type="ORF">MAC_00052</name>
</gene>
<name>E9DRX9_METAQ</name>
<comment type="subcellular location">
    <subcellularLocation>
        <location evidence="2">Mitochondrion</location>
    </subcellularLocation>
</comment>
<sequence length="311" mass="35575">MKCPCRAAPWKIFVQSLAQVHNLQVSTRTARPWRPVPVPRFVSSQSRGLTASSYWRQETSRLAVAAEDAVDKRENVTGTAEPAPAAEAKPLRENRTRDKKMENEAQSSKQSKPRTNEKSSPPSSPPKRRPNKAKPHDPSPDSNIAQPKTPEWQSQKAALKGKFPQGWKPRKRLSPDALAGIRALNAQFPDTYTTRALADKFEVSAESIRRILKSKWTPSAEEEQERQERWFRRGMQVWERKAAVGVKPPRKWRREGIVRDSSWHERRKEAARREREWEEEEREAERARRNYGARSVGGEDEGRSEAGSGRG</sequence>
<dbReference type="GO" id="GO:0005739">
    <property type="term" value="C:mitochondrion"/>
    <property type="evidence" value="ECO:0007669"/>
    <property type="project" value="UniProtKB-SubCell"/>
</dbReference>
<dbReference type="InParanoid" id="E9DRX9"/>